<dbReference type="Gramene" id="TuG1812G0600002586.01.T01">
    <property type="protein sequence ID" value="TuG1812G0600002586.01.T01.cds349644"/>
    <property type="gene ID" value="TuG1812G0600002586.01"/>
</dbReference>
<evidence type="ECO:0000256" key="1">
    <source>
        <dbReference type="ARBA" id="ARBA00013081"/>
    </source>
</evidence>
<accession>A0A8R7UVI0</accession>
<dbReference type="Proteomes" id="UP000015106">
    <property type="component" value="Chromosome 6"/>
</dbReference>
<dbReference type="AlphaFoldDB" id="A0A8R7UVI0"/>
<organism evidence="3 4">
    <name type="scientific">Triticum urartu</name>
    <name type="common">Red wild einkorn</name>
    <name type="synonym">Crithodium urartu</name>
    <dbReference type="NCBI Taxonomy" id="4572"/>
    <lineage>
        <taxon>Eukaryota</taxon>
        <taxon>Viridiplantae</taxon>
        <taxon>Streptophyta</taxon>
        <taxon>Embryophyta</taxon>
        <taxon>Tracheophyta</taxon>
        <taxon>Spermatophyta</taxon>
        <taxon>Magnoliopsida</taxon>
        <taxon>Liliopsida</taxon>
        <taxon>Poales</taxon>
        <taxon>Poaceae</taxon>
        <taxon>BOP clade</taxon>
        <taxon>Pooideae</taxon>
        <taxon>Triticodae</taxon>
        <taxon>Triticeae</taxon>
        <taxon>Triticinae</taxon>
        <taxon>Triticum</taxon>
    </lineage>
</organism>
<dbReference type="InterPro" id="IPR036457">
    <property type="entry name" value="PPM-type-like_dom_sf"/>
</dbReference>
<evidence type="ECO:0000256" key="2">
    <source>
        <dbReference type="SAM" id="MobiDB-lite"/>
    </source>
</evidence>
<dbReference type="EnsemblPlants" id="TuG1812G0600002586.01.T01">
    <property type="protein sequence ID" value="TuG1812G0600002586.01.T01.cds349644"/>
    <property type="gene ID" value="TuG1812G0600002586.01"/>
</dbReference>
<name>A0A8R7UVI0_TRIUA</name>
<dbReference type="EC" id="3.1.3.16" evidence="1"/>
<reference evidence="4" key="1">
    <citation type="journal article" date="2013" name="Nature">
        <title>Draft genome of the wheat A-genome progenitor Triticum urartu.</title>
        <authorList>
            <person name="Ling H.Q."/>
            <person name="Zhao S."/>
            <person name="Liu D."/>
            <person name="Wang J."/>
            <person name="Sun H."/>
            <person name="Zhang C."/>
            <person name="Fan H."/>
            <person name="Li D."/>
            <person name="Dong L."/>
            <person name="Tao Y."/>
            <person name="Gao C."/>
            <person name="Wu H."/>
            <person name="Li Y."/>
            <person name="Cui Y."/>
            <person name="Guo X."/>
            <person name="Zheng S."/>
            <person name="Wang B."/>
            <person name="Yu K."/>
            <person name="Liang Q."/>
            <person name="Yang W."/>
            <person name="Lou X."/>
            <person name="Chen J."/>
            <person name="Feng M."/>
            <person name="Jian J."/>
            <person name="Zhang X."/>
            <person name="Luo G."/>
            <person name="Jiang Y."/>
            <person name="Liu J."/>
            <person name="Wang Z."/>
            <person name="Sha Y."/>
            <person name="Zhang B."/>
            <person name="Wu H."/>
            <person name="Tang D."/>
            <person name="Shen Q."/>
            <person name="Xue P."/>
            <person name="Zou S."/>
            <person name="Wang X."/>
            <person name="Liu X."/>
            <person name="Wang F."/>
            <person name="Yang Y."/>
            <person name="An X."/>
            <person name="Dong Z."/>
            <person name="Zhang K."/>
            <person name="Zhang X."/>
            <person name="Luo M.C."/>
            <person name="Dvorak J."/>
            <person name="Tong Y."/>
            <person name="Wang J."/>
            <person name="Yang H."/>
            <person name="Li Z."/>
            <person name="Wang D."/>
            <person name="Zhang A."/>
            <person name="Wang J."/>
        </authorList>
    </citation>
    <scope>NUCLEOTIDE SEQUENCE</scope>
    <source>
        <strain evidence="4">cv. G1812</strain>
    </source>
</reference>
<keyword evidence="4" id="KW-1185">Reference proteome</keyword>
<feature type="compositionally biased region" description="Basic and acidic residues" evidence="2">
    <location>
        <begin position="88"/>
        <end position="98"/>
    </location>
</feature>
<feature type="region of interest" description="Disordered" evidence="2">
    <location>
        <begin position="85"/>
        <end position="170"/>
    </location>
</feature>
<evidence type="ECO:0000313" key="4">
    <source>
        <dbReference type="Proteomes" id="UP000015106"/>
    </source>
</evidence>
<reference evidence="3" key="2">
    <citation type="submission" date="2018-03" db="EMBL/GenBank/DDBJ databases">
        <title>The Triticum urartu genome reveals the dynamic nature of wheat genome evolution.</title>
        <authorList>
            <person name="Ling H."/>
            <person name="Ma B."/>
            <person name="Shi X."/>
            <person name="Liu H."/>
            <person name="Dong L."/>
            <person name="Sun H."/>
            <person name="Cao Y."/>
            <person name="Gao Q."/>
            <person name="Zheng S."/>
            <person name="Li Y."/>
            <person name="Yu Y."/>
            <person name="Du H."/>
            <person name="Qi M."/>
            <person name="Li Y."/>
            <person name="Yu H."/>
            <person name="Cui Y."/>
            <person name="Wang N."/>
            <person name="Chen C."/>
            <person name="Wu H."/>
            <person name="Zhao Y."/>
            <person name="Zhang J."/>
            <person name="Li Y."/>
            <person name="Zhou W."/>
            <person name="Zhang B."/>
            <person name="Hu W."/>
            <person name="Eijk M."/>
            <person name="Tang J."/>
            <person name="Witsenboer H."/>
            <person name="Zhao S."/>
            <person name="Li Z."/>
            <person name="Zhang A."/>
            <person name="Wang D."/>
            <person name="Liang C."/>
        </authorList>
    </citation>
    <scope>NUCLEOTIDE SEQUENCE [LARGE SCALE GENOMIC DNA]</scope>
    <source>
        <strain evidence="3">cv. G1812</strain>
    </source>
</reference>
<dbReference type="SUPFAM" id="SSF81606">
    <property type="entry name" value="PP2C-like"/>
    <property type="match status" value="1"/>
</dbReference>
<protein>
    <recommendedName>
        <fullName evidence="1">protein-serine/threonine phosphatase</fullName>
        <ecNumber evidence="1">3.1.3.16</ecNumber>
    </recommendedName>
</protein>
<reference evidence="3" key="3">
    <citation type="submission" date="2022-06" db="UniProtKB">
        <authorList>
            <consortium name="EnsemblPlants"/>
        </authorList>
    </citation>
    <scope>IDENTIFICATION</scope>
</reference>
<evidence type="ECO:0000313" key="3">
    <source>
        <dbReference type="EnsemblPlants" id="TuG1812G0600002586.01.T01.cds349644"/>
    </source>
</evidence>
<feature type="compositionally biased region" description="Basic and acidic residues" evidence="2">
    <location>
        <begin position="106"/>
        <end position="117"/>
    </location>
</feature>
<sequence length="170" mass="18526">MTSAFLQVLATEPNPPVCLYTLLERAYEETVASAVDGGSTAVILSLAGTALKWAFIGDSAFAVFQDGRLEPFAAAAEAFQLPVPSQCDRQRGAREQSRRRANGGETRGRRGARDRQAVRQHVRRGAGGGRADGHVAGLVAQEHGGRRRGHRLRDVDEQNQRLAVQRRQPE</sequence>
<proteinExistence type="predicted"/>
<dbReference type="GO" id="GO:0004722">
    <property type="term" value="F:protein serine/threonine phosphatase activity"/>
    <property type="evidence" value="ECO:0007669"/>
    <property type="project" value="UniProtKB-EC"/>
</dbReference>